<protein>
    <submittedName>
        <fullName evidence="6">IclR family transcriptional regulator</fullName>
    </submittedName>
</protein>
<dbReference type="PANTHER" id="PTHR30136">
    <property type="entry name" value="HELIX-TURN-HELIX TRANSCRIPTIONAL REGULATOR, ICLR FAMILY"/>
    <property type="match status" value="1"/>
</dbReference>
<dbReference type="PROSITE" id="PS51078">
    <property type="entry name" value="ICLR_ED"/>
    <property type="match status" value="1"/>
</dbReference>
<keyword evidence="3" id="KW-0804">Transcription</keyword>
<keyword evidence="2" id="KW-0238">DNA-binding</keyword>
<name>A0A4R2QQ56_9PSEU</name>
<dbReference type="InterPro" id="IPR036390">
    <property type="entry name" value="WH_DNA-bd_sf"/>
</dbReference>
<sequence length="245" mass="26121">MAATGGGQAKEHRTVSRVTTILETVAGDQHGVRLGVLAGVLDAPKTSVHGLVKGLVATGYLREQDGVYLLGPAVGAVLAPPRPWLLEAAHPVLERIRAEFDETVMLAIQVGDSVVYLDTIESTQLVRYSAPLRRRRPLYPTSSGKCLLAHADTRRQEAYLREHFAEPAERARVGEELRRVAAEGVAYNQGETVPDVLAVASLVSAGEQPAGCIAVAGPITRMTGKLDPIAATVREAVGEISNQLH</sequence>
<dbReference type="AlphaFoldDB" id="A0A4R2QQ56"/>
<evidence type="ECO:0000256" key="3">
    <source>
        <dbReference type="ARBA" id="ARBA00023163"/>
    </source>
</evidence>
<dbReference type="Gene3D" id="3.30.450.40">
    <property type="match status" value="1"/>
</dbReference>
<accession>A0A4R2QQ56</accession>
<dbReference type="PROSITE" id="PS51077">
    <property type="entry name" value="HTH_ICLR"/>
    <property type="match status" value="1"/>
</dbReference>
<keyword evidence="7" id="KW-1185">Reference proteome</keyword>
<dbReference type="InterPro" id="IPR050707">
    <property type="entry name" value="HTH_MetabolicPath_Reg"/>
</dbReference>
<dbReference type="RefSeq" id="WP_132877748.1">
    <property type="nucleotide sequence ID" value="NZ_SLXQ01000006.1"/>
</dbReference>
<evidence type="ECO:0000313" key="7">
    <source>
        <dbReference type="Proteomes" id="UP000294911"/>
    </source>
</evidence>
<reference evidence="6 7" key="1">
    <citation type="submission" date="2019-03" db="EMBL/GenBank/DDBJ databases">
        <title>Genomic Encyclopedia of Type Strains, Phase IV (KMG-IV): sequencing the most valuable type-strain genomes for metagenomic binning, comparative biology and taxonomic classification.</title>
        <authorList>
            <person name="Goeker M."/>
        </authorList>
    </citation>
    <scope>NUCLEOTIDE SEQUENCE [LARGE SCALE GENOMIC DNA]</scope>
    <source>
        <strain evidence="6 7">DSM 45765</strain>
    </source>
</reference>
<comment type="caution">
    <text evidence="6">The sequence shown here is derived from an EMBL/GenBank/DDBJ whole genome shotgun (WGS) entry which is preliminary data.</text>
</comment>
<evidence type="ECO:0000259" key="4">
    <source>
        <dbReference type="PROSITE" id="PS51077"/>
    </source>
</evidence>
<dbReference type="GO" id="GO:0003700">
    <property type="term" value="F:DNA-binding transcription factor activity"/>
    <property type="evidence" value="ECO:0007669"/>
    <property type="project" value="TreeGrafter"/>
</dbReference>
<evidence type="ECO:0000313" key="6">
    <source>
        <dbReference type="EMBL" id="TCP51863.1"/>
    </source>
</evidence>
<keyword evidence="1" id="KW-0805">Transcription regulation</keyword>
<dbReference type="GO" id="GO:0003677">
    <property type="term" value="F:DNA binding"/>
    <property type="evidence" value="ECO:0007669"/>
    <property type="project" value="UniProtKB-KW"/>
</dbReference>
<proteinExistence type="predicted"/>
<dbReference type="EMBL" id="SLXQ01000006">
    <property type="protein sequence ID" value="TCP51863.1"/>
    <property type="molecule type" value="Genomic_DNA"/>
</dbReference>
<dbReference type="PANTHER" id="PTHR30136:SF35">
    <property type="entry name" value="HTH-TYPE TRANSCRIPTIONAL REGULATOR RV1719"/>
    <property type="match status" value="1"/>
</dbReference>
<feature type="domain" description="IclR-ED" evidence="5">
    <location>
        <begin position="66"/>
        <end position="245"/>
    </location>
</feature>
<dbReference type="SUPFAM" id="SSF46785">
    <property type="entry name" value="Winged helix' DNA-binding domain"/>
    <property type="match status" value="1"/>
</dbReference>
<dbReference type="InterPro" id="IPR014757">
    <property type="entry name" value="Tscrpt_reg_IclR_C"/>
</dbReference>
<dbReference type="InterPro" id="IPR036388">
    <property type="entry name" value="WH-like_DNA-bd_sf"/>
</dbReference>
<dbReference type="GO" id="GO:0045892">
    <property type="term" value="P:negative regulation of DNA-templated transcription"/>
    <property type="evidence" value="ECO:0007669"/>
    <property type="project" value="TreeGrafter"/>
</dbReference>
<evidence type="ECO:0000256" key="1">
    <source>
        <dbReference type="ARBA" id="ARBA00023015"/>
    </source>
</evidence>
<gene>
    <name evidence="6" type="ORF">EV191_10627</name>
</gene>
<dbReference type="SMART" id="SM00346">
    <property type="entry name" value="HTH_ICLR"/>
    <property type="match status" value="1"/>
</dbReference>
<dbReference type="Pfam" id="PF09339">
    <property type="entry name" value="HTH_IclR"/>
    <property type="match status" value="1"/>
</dbReference>
<dbReference type="Pfam" id="PF01614">
    <property type="entry name" value="IclR_C"/>
    <property type="match status" value="1"/>
</dbReference>
<dbReference type="InterPro" id="IPR005471">
    <property type="entry name" value="Tscrpt_reg_IclR_N"/>
</dbReference>
<evidence type="ECO:0000256" key="2">
    <source>
        <dbReference type="ARBA" id="ARBA00023125"/>
    </source>
</evidence>
<organism evidence="6 7">
    <name type="scientific">Tamaricihabitans halophyticus</name>
    <dbReference type="NCBI Taxonomy" id="1262583"/>
    <lineage>
        <taxon>Bacteria</taxon>
        <taxon>Bacillati</taxon>
        <taxon>Actinomycetota</taxon>
        <taxon>Actinomycetes</taxon>
        <taxon>Pseudonocardiales</taxon>
        <taxon>Pseudonocardiaceae</taxon>
        <taxon>Tamaricihabitans</taxon>
    </lineage>
</organism>
<evidence type="ECO:0000259" key="5">
    <source>
        <dbReference type="PROSITE" id="PS51078"/>
    </source>
</evidence>
<dbReference type="OrthoDB" id="5112988at2"/>
<dbReference type="SUPFAM" id="SSF55781">
    <property type="entry name" value="GAF domain-like"/>
    <property type="match status" value="1"/>
</dbReference>
<feature type="domain" description="HTH iclR-type" evidence="4">
    <location>
        <begin position="12"/>
        <end position="72"/>
    </location>
</feature>
<dbReference type="InterPro" id="IPR029016">
    <property type="entry name" value="GAF-like_dom_sf"/>
</dbReference>
<dbReference type="Proteomes" id="UP000294911">
    <property type="component" value="Unassembled WGS sequence"/>
</dbReference>
<dbReference type="Gene3D" id="1.10.10.10">
    <property type="entry name" value="Winged helix-like DNA-binding domain superfamily/Winged helix DNA-binding domain"/>
    <property type="match status" value="1"/>
</dbReference>